<proteinExistence type="inferred from homology"/>
<dbReference type="EC" id="2.7.7.7" evidence="2"/>
<evidence type="ECO:0000256" key="4">
    <source>
        <dbReference type="ARBA" id="ARBA00022695"/>
    </source>
</evidence>
<reference evidence="9" key="1">
    <citation type="submission" date="2020-04" db="EMBL/GenBank/DDBJ databases">
        <authorList>
            <person name="Alioto T."/>
            <person name="Alioto T."/>
            <person name="Gomez Garrido J."/>
        </authorList>
    </citation>
    <scope>NUCLEOTIDE SEQUENCE</scope>
    <source>
        <strain evidence="9">A484AB</strain>
    </source>
</reference>
<evidence type="ECO:0000256" key="8">
    <source>
        <dbReference type="ARBA" id="ARBA00049244"/>
    </source>
</evidence>
<comment type="caution">
    <text evidence="9">The sequence shown here is derived from an EMBL/GenBank/DDBJ whole genome shotgun (WGS) entry which is preliminary data.</text>
</comment>
<gene>
    <name evidence="9" type="ORF">PACLA_8A035467</name>
</gene>
<dbReference type="AlphaFoldDB" id="A0A7D9J9P4"/>
<evidence type="ECO:0000313" key="9">
    <source>
        <dbReference type="EMBL" id="CAB4025195.1"/>
    </source>
</evidence>
<evidence type="ECO:0000256" key="6">
    <source>
        <dbReference type="ARBA" id="ARBA00022932"/>
    </source>
</evidence>
<dbReference type="Gene3D" id="3.90.1600.10">
    <property type="entry name" value="Palm domain of DNA polymerase"/>
    <property type="match status" value="1"/>
</dbReference>
<organism evidence="9 10">
    <name type="scientific">Paramuricea clavata</name>
    <name type="common">Red gorgonian</name>
    <name type="synonym">Violescent sea-whip</name>
    <dbReference type="NCBI Taxonomy" id="317549"/>
    <lineage>
        <taxon>Eukaryota</taxon>
        <taxon>Metazoa</taxon>
        <taxon>Cnidaria</taxon>
        <taxon>Anthozoa</taxon>
        <taxon>Octocorallia</taxon>
        <taxon>Malacalcyonacea</taxon>
        <taxon>Plexauridae</taxon>
        <taxon>Paramuricea</taxon>
    </lineage>
</organism>
<keyword evidence="4" id="KW-0548">Nucleotidyltransferase</keyword>
<dbReference type="SUPFAM" id="SSF56672">
    <property type="entry name" value="DNA/RNA polymerases"/>
    <property type="match status" value="1"/>
</dbReference>
<comment type="catalytic activity">
    <reaction evidence="8">
        <text>DNA(n) + a 2'-deoxyribonucleoside 5'-triphosphate = DNA(n+1) + diphosphate</text>
        <dbReference type="Rhea" id="RHEA:22508"/>
        <dbReference type="Rhea" id="RHEA-COMP:17339"/>
        <dbReference type="Rhea" id="RHEA-COMP:17340"/>
        <dbReference type="ChEBI" id="CHEBI:33019"/>
        <dbReference type="ChEBI" id="CHEBI:61560"/>
        <dbReference type="ChEBI" id="CHEBI:173112"/>
        <dbReference type="EC" id="2.7.7.7"/>
    </reaction>
</comment>
<dbReference type="Pfam" id="PF03175">
    <property type="entry name" value="DNA_pol_B_2"/>
    <property type="match status" value="1"/>
</dbReference>
<evidence type="ECO:0000313" key="10">
    <source>
        <dbReference type="Proteomes" id="UP001152795"/>
    </source>
</evidence>
<dbReference type="GO" id="GO:0000166">
    <property type="term" value="F:nucleotide binding"/>
    <property type="evidence" value="ECO:0007669"/>
    <property type="project" value="InterPro"/>
</dbReference>
<dbReference type="PANTHER" id="PTHR33568">
    <property type="entry name" value="DNA POLYMERASE"/>
    <property type="match status" value="1"/>
</dbReference>
<keyword evidence="6" id="KW-0239">DNA-directed DNA polymerase</keyword>
<keyword evidence="3" id="KW-0808">Transferase</keyword>
<dbReference type="InterPro" id="IPR043502">
    <property type="entry name" value="DNA/RNA_pol_sf"/>
</dbReference>
<accession>A0A7D9J9P4</accession>
<dbReference type="OrthoDB" id="8962756at2759"/>
<sequence length="521" mass="60091">MQDLRQQTLEKIQFLKDSRYNVVEIWTCDIERQLATEAEIKDFFENFEISEPLEPCHAFFGGRTNAVRLYHDIQPEEKIRYVDFCSLYPWCNKYGEYPIGHPEIITENFQPISEDFVLVKCSVLPPRALYHPILPYCTQGKLMFPLCRTCADNLQQELCHHSDAERTLYGMWVTLELEKALEKGYKLVKIDEVWHFPEHTDGLFKDYIDTFLKIKQEIDELRCFDNDTKPDLISLIETWLNDSVSEHHITIPGFNLLLKNRSSGVNGGVGLYVKSSIQFKALTDIYHPELEASGFPPERDTDEKKGQYIVDYAAKEGIQLDPRQIVNNPGLRALAKLMLNSCWATIQQLTSLTRTSSTTSSSNPLRKRRQICRGQRKANVVIAAFTTAHARLKLYGILEQLNRCVLYFKTDSVIYVLRDGEWEPRTGSYLGKLADELDGAHITTFVSGGPKNYAYEMNNDKTVCKVRGITLDYKTQQHVHFYVISDMVMGEGPEKVTVNMLYKITRETKEKSVKTRSEDEE</sequence>
<dbReference type="PANTHER" id="PTHR33568:SF3">
    <property type="entry name" value="DNA-DIRECTED DNA POLYMERASE"/>
    <property type="match status" value="1"/>
</dbReference>
<dbReference type="GO" id="GO:0006260">
    <property type="term" value="P:DNA replication"/>
    <property type="evidence" value="ECO:0007669"/>
    <property type="project" value="UniProtKB-KW"/>
</dbReference>
<keyword evidence="5" id="KW-0235">DNA replication</keyword>
<evidence type="ECO:0000256" key="7">
    <source>
        <dbReference type="ARBA" id="ARBA00023125"/>
    </source>
</evidence>
<evidence type="ECO:0000256" key="3">
    <source>
        <dbReference type="ARBA" id="ARBA00022679"/>
    </source>
</evidence>
<dbReference type="GO" id="GO:0003887">
    <property type="term" value="F:DNA-directed DNA polymerase activity"/>
    <property type="evidence" value="ECO:0007669"/>
    <property type="project" value="UniProtKB-KW"/>
</dbReference>
<dbReference type="GO" id="GO:0003677">
    <property type="term" value="F:DNA binding"/>
    <property type="evidence" value="ECO:0007669"/>
    <property type="project" value="UniProtKB-KW"/>
</dbReference>
<evidence type="ECO:0000256" key="2">
    <source>
        <dbReference type="ARBA" id="ARBA00012417"/>
    </source>
</evidence>
<evidence type="ECO:0000256" key="1">
    <source>
        <dbReference type="ARBA" id="ARBA00005755"/>
    </source>
</evidence>
<dbReference type="InterPro" id="IPR004868">
    <property type="entry name" value="DNA-dir_DNA_pol_B_mt/vir"/>
</dbReference>
<keyword evidence="10" id="KW-1185">Reference proteome</keyword>
<name>A0A7D9J9P4_PARCT</name>
<keyword evidence="7" id="KW-0238">DNA-binding</keyword>
<dbReference type="EMBL" id="CACRXK020013471">
    <property type="protein sequence ID" value="CAB4025195.1"/>
    <property type="molecule type" value="Genomic_DNA"/>
</dbReference>
<comment type="similarity">
    <text evidence="1">Belongs to the DNA polymerase type-B family.</text>
</comment>
<dbReference type="Proteomes" id="UP001152795">
    <property type="component" value="Unassembled WGS sequence"/>
</dbReference>
<protein>
    <recommendedName>
        <fullName evidence="2">DNA-directed DNA polymerase</fullName>
        <ecNumber evidence="2">2.7.7.7</ecNumber>
    </recommendedName>
</protein>
<evidence type="ECO:0000256" key="5">
    <source>
        <dbReference type="ARBA" id="ARBA00022705"/>
    </source>
</evidence>
<dbReference type="InterPro" id="IPR023211">
    <property type="entry name" value="DNA_pol_palm_dom_sf"/>
</dbReference>